<evidence type="ECO:0000313" key="1">
    <source>
        <dbReference type="EMBL" id="PTQ42773.1"/>
    </source>
</evidence>
<gene>
    <name evidence="1" type="ORF">MARPO_0028s0086</name>
</gene>
<dbReference type="Proteomes" id="UP000244005">
    <property type="component" value="Unassembled WGS sequence"/>
</dbReference>
<dbReference type="EMBL" id="KZ772700">
    <property type="protein sequence ID" value="PTQ42773.1"/>
    <property type="molecule type" value="Genomic_DNA"/>
</dbReference>
<evidence type="ECO:0000313" key="2">
    <source>
        <dbReference type="Proteomes" id="UP000244005"/>
    </source>
</evidence>
<proteinExistence type="predicted"/>
<reference evidence="2" key="1">
    <citation type="journal article" date="2017" name="Cell">
        <title>Insights into land plant evolution garnered from the Marchantia polymorpha genome.</title>
        <authorList>
            <person name="Bowman J.L."/>
            <person name="Kohchi T."/>
            <person name="Yamato K.T."/>
            <person name="Jenkins J."/>
            <person name="Shu S."/>
            <person name="Ishizaki K."/>
            <person name="Yamaoka S."/>
            <person name="Nishihama R."/>
            <person name="Nakamura Y."/>
            <person name="Berger F."/>
            <person name="Adam C."/>
            <person name="Aki S.S."/>
            <person name="Althoff F."/>
            <person name="Araki T."/>
            <person name="Arteaga-Vazquez M.A."/>
            <person name="Balasubrmanian S."/>
            <person name="Barry K."/>
            <person name="Bauer D."/>
            <person name="Boehm C.R."/>
            <person name="Briginshaw L."/>
            <person name="Caballero-Perez J."/>
            <person name="Catarino B."/>
            <person name="Chen F."/>
            <person name="Chiyoda S."/>
            <person name="Chovatia M."/>
            <person name="Davies K.M."/>
            <person name="Delmans M."/>
            <person name="Demura T."/>
            <person name="Dierschke T."/>
            <person name="Dolan L."/>
            <person name="Dorantes-Acosta A.E."/>
            <person name="Eklund D.M."/>
            <person name="Florent S.N."/>
            <person name="Flores-Sandoval E."/>
            <person name="Fujiyama A."/>
            <person name="Fukuzawa H."/>
            <person name="Galik B."/>
            <person name="Grimanelli D."/>
            <person name="Grimwood J."/>
            <person name="Grossniklaus U."/>
            <person name="Hamada T."/>
            <person name="Haseloff J."/>
            <person name="Hetherington A.J."/>
            <person name="Higo A."/>
            <person name="Hirakawa Y."/>
            <person name="Hundley H.N."/>
            <person name="Ikeda Y."/>
            <person name="Inoue K."/>
            <person name="Inoue S.I."/>
            <person name="Ishida S."/>
            <person name="Jia Q."/>
            <person name="Kakita M."/>
            <person name="Kanazawa T."/>
            <person name="Kawai Y."/>
            <person name="Kawashima T."/>
            <person name="Kennedy M."/>
            <person name="Kinose K."/>
            <person name="Kinoshita T."/>
            <person name="Kohara Y."/>
            <person name="Koide E."/>
            <person name="Komatsu K."/>
            <person name="Kopischke S."/>
            <person name="Kubo M."/>
            <person name="Kyozuka J."/>
            <person name="Lagercrantz U."/>
            <person name="Lin S.S."/>
            <person name="Lindquist E."/>
            <person name="Lipzen A.M."/>
            <person name="Lu C.W."/>
            <person name="De Luna E."/>
            <person name="Martienssen R.A."/>
            <person name="Minamino N."/>
            <person name="Mizutani M."/>
            <person name="Mizutani M."/>
            <person name="Mochizuki N."/>
            <person name="Monte I."/>
            <person name="Mosher R."/>
            <person name="Nagasaki H."/>
            <person name="Nakagami H."/>
            <person name="Naramoto S."/>
            <person name="Nishitani K."/>
            <person name="Ohtani M."/>
            <person name="Okamoto T."/>
            <person name="Okumura M."/>
            <person name="Phillips J."/>
            <person name="Pollak B."/>
            <person name="Reinders A."/>
            <person name="Rovekamp M."/>
            <person name="Sano R."/>
            <person name="Sawa S."/>
            <person name="Schmid M.W."/>
            <person name="Shirakawa M."/>
            <person name="Solano R."/>
            <person name="Spunde A."/>
            <person name="Suetsugu N."/>
            <person name="Sugano S."/>
            <person name="Sugiyama A."/>
            <person name="Sun R."/>
            <person name="Suzuki Y."/>
            <person name="Takenaka M."/>
            <person name="Takezawa D."/>
            <person name="Tomogane H."/>
            <person name="Tsuzuki M."/>
            <person name="Ueda T."/>
            <person name="Umeda M."/>
            <person name="Ward J.M."/>
            <person name="Watanabe Y."/>
            <person name="Yazaki K."/>
            <person name="Yokoyama R."/>
            <person name="Yoshitake Y."/>
            <person name="Yotsui I."/>
            <person name="Zachgo S."/>
            <person name="Schmutz J."/>
        </authorList>
    </citation>
    <scope>NUCLEOTIDE SEQUENCE [LARGE SCALE GENOMIC DNA]</scope>
    <source>
        <strain evidence="2">Tak-1</strain>
    </source>
</reference>
<accession>A0A2R6X9J2</accession>
<keyword evidence="2" id="KW-1185">Reference proteome</keyword>
<dbReference type="AlphaFoldDB" id="A0A2R6X9J2"/>
<sequence length="122" mass="14034">MTELLPRTVLMSSTSPIFRFIGSTLQLQSSESSCIESQKFDSSTSMVRLSRKKEESEWIQLWLHQVLAWDIVDKPALLEAIPGENEKFSRPIYSDICIFLSLLTRCKCSVYYVDLHVDVNDI</sequence>
<dbReference type="Gramene" id="Mp2g00650.1">
    <property type="protein sequence ID" value="Mp2g00650.1.cds"/>
    <property type="gene ID" value="Mp2g00650"/>
</dbReference>
<protein>
    <submittedName>
        <fullName evidence="1">Uncharacterized protein</fullName>
    </submittedName>
</protein>
<name>A0A2R6X9J2_MARPO</name>
<organism evidence="1 2">
    <name type="scientific">Marchantia polymorpha</name>
    <name type="common">Common liverwort</name>
    <name type="synonym">Marchantia aquatica</name>
    <dbReference type="NCBI Taxonomy" id="3197"/>
    <lineage>
        <taxon>Eukaryota</taxon>
        <taxon>Viridiplantae</taxon>
        <taxon>Streptophyta</taxon>
        <taxon>Embryophyta</taxon>
        <taxon>Marchantiophyta</taxon>
        <taxon>Marchantiopsida</taxon>
        <taxon>Marchantiidae</taxon>
        <taxon>Marchantiales</taxon>
        <taxon>Marchantiaceae</taxon>
        <taxon>Marchantia</taxon>
    </lineage>
</organism>